<dbReference type="AlphaFoldDB" id="A0A9W4T757"/>
<dbReference type="EMBL" id="CAMKVN010011818">
    <property type="protein sequence ID" value="CAI2195027.1"/>
    <property type="molecule type" value="Genomic_DNA"/>
</dbReference>
<gene>
    <name evidence="1" type="ORF">FWILDA_LOCUS16871</name>
</gene>
<name>A0A9W4T757_9GLOM</name>
<feature type="non-terminal residue" evidence="1">
    <location>
        <position position="1"/>
    </location>
</feature>
<evidence type="ECO:0000313" key="1">
    <source>
        <dbReference type="EMBL" id="CAI2195027.1"/>
    </source>
</evidence>
<organism evidence="1 2">
    <name type="scientific">Funneliformis geosporum</name>
    <dbReference type="NCBI Taxonomy" id="1117311"/>
    <lineage>
        <taxon>Eukaryota</taxon>
        <taxon>Fungi</taxon>
        <taxon>Fungi incertae sedis</taxon>
        <taxon>Mucoromycota</taxon>
        <taxon>Glomeromycotina</taxon>
        <taxon>Glomeromycetes</taxon>
        <taxon>Glomerales</taxon>
        <taxon>Glomeraceae</taxon>
        <taxon>Funneliformis</taxon>
    </lineage>
</organism>
<sequence>FILLQHPTFTNVAPKINEFSVTNSTTKEPIDITVTGAIDPSDRLDNPNSNIIDSLISSYFWIGGSYVQRDTWDFWAVEALTLLASIFVVTVLQNMFIAFMGGIYSDAHVQASNALLRFRAENISDYEALDDVHFLPLTPDPKYICYIGHSSSYETWKKLSETKTHTLYHKYEEKITEIKGLYVDENLNDKNSLWKWDDVIIDHDADK</sequence>
<dbReference type="Proteomes" id="UP001153678">
    <property type="component" value="Unassembled WGS sequence"/>
</dbReference>
<accession>A0A9W4T757</accession>
<comment type="caution">
    <text evidence="1">The sequence shown here is derived from an EMBL/GenBank/DDBJ whole genome shotgun (WGS) entry which is preliminary data.</text>
</comment>
<dbReference type="OrthoDB" id="2438101at2759"/>
<keyword evidence="2" id="KW-1185">Reference proteome</keyword>
<reference evidence="1" key="1">
    <citation type="submission" date="2022-08" db="EMBL/GenBank/DDBJ databases">
        <authorList>
            <person name="Kallberg Y."/>
            <person name="Tangrot J."/>
            <person name="Rosling A."/>
        </authorList>
    </citation>
    <scope>NUCLEOTIDE SEQUENCE</scope>
    <source>
        <strain evidence="1">Wild A</strain>
    </source>
</reference>
<protein>
    <submittedName>
        <fullName evidence="1">16279_t:CDS:1</fullName>
    </submittedName>
</protein>
<evidence type="ECO:0000313" key="2">
    <source>
        <dbReference type="Proteomes" id="UP001153678"/>
    </source>
</evidence>
<proteinExistence type="predicted"/>